<gene>
    <name evidence="2" type="ORF">MFIFM68171_01826</name>
</gene>
<dbReference type="EMBL" id="BAAFSV010000001">
    <property type="protein sequence ID" value="GAB1311616.1"/>
    <property type="molecule type" value="Genomic_DNA"/>
</dbReference>
<reference evidence="2 3" key="1">
    <citation type="submission" date="2024-09" db="EMBL/GenBank/DDBJ databases">
        <title>Itraconazole resistance in Madurella fahalii resulting from another homologue of gene encoding cytochrome P450 14-alpha sterol demethylase (CYP51).</title>
        <authorList>
            <person name="Yoshioka I."/>
            <person name="Fahal A.H."/>
            <person name="Kaneko S."/>
            <person name="Yaguchi T."/>
        </authorList>
    </citation>
    <scope>NUCLEOTIDE SEQUENCE [LARGE SCALE GENOMIC DNA]</scope>
    <source>
        <strain evidence="2 3">IFM 68171</strain>
    </source>
</reference>
<evidence type="ECO:0000313" key="3">
    <source>
        <dbReference type="Proteomes" id="UP001628179"/>
    </source>
</evidence>
<dbReference type="Proteomes" id="UP001628179">
    <property type="component" value="Unassembled WGS sequence"/>
</dbReference>
<feature type="compositionally biased region" description="Basic and acidic residues" evidence="1">
    <location>
        <begin position="207"/>
        <end position="216"/>
    </location>
</feature>
<name>A0ABQ0G1I0_9PEZI</name>
<evidence type="ECO:0000313" key="2">
    <source>
        <dbReference type="EMBL" id="GAB1311616.1"/>
    </source>
</evidence>
<feature type="compositionally biased region" description="Low complexity" evidence="1">
    <location>
        <begin position="167"/>
        <end position="180"/>
    </location>
</feature>
<sequence>MHRRLPDTALPSRALSDLNGAMNLKAQSSYSVEKRLRESGGTLFPGNEPSRHLGLEESGIGYIPHQTGMAAESGTQVPPTPTSPMITGQTRQHDSAHQMTQAAGGPNPDSDRAEGFGNEKASTCPDVIDTGDGTLEQGVLDVAGPGGQDSDSVSDASVWSINAQHGSSSPSQASRDPSAPYNEPVATASSAEATDTYIQQRQRDRHPRIPEFPYEKSVDEEQEAIVAQAIEPLGRLRLSTLGPNDIVSPYLTEIVETMGELILEDSDLERVDEM</sequence>
<feature type="compositionally biased region" description="Low complexity" evidence="1">
    <location>
        <begin position="149"/>
        <end position="160"/>
    </location>
</feature>
<feature type="region of interest" description="Disordered" evidence="1">
    <location>
        <begin position="70"/>
        <end position="216"/>
    </location>
</feature>
<organism evidence="2 3">
    <name type="scientific">Madurella fahalii</name>
    <dbReference type="NCBI Taxonomy" id="1157608"/>
    <lineage>
        <taxon>Eukaryota</taxon>
        <taxon>Fungi</taxon>
        <taxon>Dikarya</taxon>
        <taxon>Ascomycota</taxon>
        <taxon>Pezizomycotina</taxon>
        <taxon>Sordariomycetes</taxon>
        <taxon>Sordariomycetidae</taxon>
        <taxon>Sordariales</taxon>
        <taxon>Sordariales incertae sedis</taxon>
        <taxon>Madurella</taxon>
    </lineage>
</organism>
<feature type="compositionally biased region" description="Polar residues" evidence="1">
    <location>
        <begin position="187"/>
        <end position="200"/>
    </location>
</feature>
<comment type="caution">
    <text evidence="2">The sequence shown here is derived from an EMBL/GenBank/DDBJ whole genome shotgun (WGS) entry which is preliminary data.</text>
</comment>
<accession>A0ABQ0G1I0</accession>
<feature type="compositionally biased region" description="Polar residues" evidence="1">
    <location>
        <begin position="73"/>
        <end position="90"/>
    </location>
</feature>
<dbReference type="GeneID" id="98172571"/>
<dbReference type="RefSeq" id="XP_070913349.1">
    <property type="nucleotide sequence ID" value="XM_071057248.1"/>
</dbReference>
<protein>
    <submittedName>
        <fullName evidence="2">Uncharacterized protein</fullName>
    </submittedName>
</protein>
<keyword evidence="3" id="KW-1185">Reference proteome</keyword>
<proteinExistence type="predicted"/>
<evidence type="ECO:0000256" key="1">
    <source>
        <dbReference type="SAM" id="MobiDB-lite"/>
    </source>
</evidence>